<dbReference type="NCBIfam" id="TIGR03025">
    <property type="entry name" value="EPS_sugtrans"/>
    <property type="match status" value="1"/>
</dbReference>
<feature type="transmembrane region" description="Helical" evidence="8">
    <location>
        <begin position="53"/>
        <end position="74"/>
    </location>
</feature>
<dbReference type="InterPro" id="IPR017473">
    <property type="entry name" value="Undecaprenyl-P_gluc_Ptfrase"/>
</dbReference>
<evidence type="ECO:0000256" key="4">
    <source>
        <dbReference type="ARBA" id="ARBA00022692"/>
    </source>
</evidence>
<comment type="subcellular location">
    <subcellularLocation>
        <location evidence="1">Membrane</location>
        <topology evidence="1">Multi-pass membrane protein</topology>
    </subcellularLocation>
</comment>
<feature type="region of interest" description="Disordered" evidence="7">
    <location>
        <begin position="465"/>
        <end position="487"/>
    </location>
</feature>
<name>A0A4R1R7L7_9FIRM</name>
<evidence type="ECO:0000313" key="11">
    <source>
        <dbReference type="Proteomes" id="UP000295184"/>
    </source>
</evidence>
<comment type="similarity">
    <text evidence="2">Belongs to the bacterial sugar transferase family.</text>
</comment>
<feature type="transmembrane region" description="Helical" evidence="8">
    <location>
        <begin position="86"/>
        <end position="105"/>
    </location>
</feature>
<dbReference type="GeneID" id="97382247"/>
<dbReference type="STRING" id="1650663.GCA_001486665_01666"/>
<dbReference type="OrthoDB" id="9808602at2"/>
<dbReference type="RefSeq" id="WP_058964083.1">
    <property type="nucleotide sequence ID" value="NZ_CABKVM010000016.1"/>
</dbReference>
<organism evidence="10 11">
    <name type="scientific">Allofournierella massiliensis</name>
    <dbReference type="NCBI Taxonomy" id="1650663"/>
    <lineage>
        <taxon>Bacteria</taxon>
        <taxon>Bacillati</taxon>
        <taxon>Bacillota</taxon>
        <taxon>Clostridia</taxon>
        <taxon>Eubacteriales</taxon>
        <taxon>Oscillospiraceae</taxon>
        <taxon>Allofournierella</taxon>
    </lineage>
</organism>
<keyword evidence="5 8" id="KW-1133">Transmembrane helix</keyword>
<reference evidence="10 11" key="1">
    <citation type="submission" date="2019-03" db="EMBL/GenBank/DDBJ databases">
        <title>Genomic Encyclopedia of Type Strains, Phase IV (KMG-IV): sequencing the most valuable type-strain genomes for metagenomic binning, comparative biology and taxonomic classification.</title>
        <authorList>
            <person name="Goeker M."/>
        </authorList>
    </citation>
    <scope>NUCLEOTIDE SEQUENCE [LARGE SCALE GENOMIC DNA]</scope>
    <source>
        <strain evidence="10 11">DSM 100451</strain>
    </source>
</reference>
<dbReference type="InterPro" id="IPR017475">
    <property type="entry name" value="EPS_sugar_tfrase"/>
</dbReference>
<protein>
    <submittedName>
        <fullName evidence="10">Undecaprenyl-phosphate glucose phosphotransferase</fullName>
    </submittedName>
</protein>
<dbReference type="InterPro" id="IPR003362">
    <property type="entry name" value="Bact_transf"/>
</dbReference>
<dbReference type="Gene3D" id="3.40.50.720">
    <property type="entry name" value="NAD(P)-binding Rossmann-like Domain"/>
    <property type="match status" value="1"/>
</dbReference>
<evidence type="ECO:0000256" key="8">
    <source>
        <dbReference type="SAM" id="Phobius"/>
    </source>
</evidence>
<dbReference type="PANTHER" id="PTHR30576:SF0">
    <property type="entry name" value="UNDECAPRENYL-PHOSPHATE N-ACETYLGALACTOSAMINYL 1-PHOSPHATE TRANSFERASE-RELATED"/>
    <property type="match status" value="1"/>
</dbReference>
<evidence type="ECO:0000313" key="10">
    <source>
        <dbReference type="EMBL" id="TCL61614.1"/>
    </source>
</evidence>
<feature type="transmembrane region" description="Helical" evidence="8">
    <location>
        <begin position="12"/>
        <end position="33"/>
    </location>
</feature>
<dbReference type="AlphaFoldDB" id="A0A4R1R7L7"/>
<dbReference type="Proteomes" id="UP000295184">
    <property type="component" value="Unassembled WGS sequence"/>
</dbReference>
<feature type="transmembrane region" description="Helical" evidence="8">
    <location>
        <begin position="111"/>
        <end position="129"/>
    </location>
</feature>
<accession>A0A4R1R7L7</accession>
<feature type="domain" description="Bacterial sugar transferase" evidence="9">
    <location>
        <begin position="278"/>
        <end position="454"/>
    </location>
</feature>
<sequence>MIRKNQRLLNIVNCLLDIFLIALAYLLAVWLWLGVYRDNLLNPAVVLLQNGAIFPALLYGVFMAAIYYAFKLYGSFRFSTLLDETIALLKANLLGLLLIGMTLYLTRAVDFSRGVLVLFYVFSTGLVVLKRVTVRHFLRHFRMLGYNLKHVLIVGNGRLAFEYVDSLRRNPQYGYNVLGYVAASEKQGLGQHLGRYEDLPDLLAGPAVDEVIVALEPHETQFMNTIIASCEKQGAKIRIIPFYNDYIPSRPTVDVIGSVKLISIRTIPLDNMLNAALKRGMDIVGSLVLIVLTSPIMLIAAIGVKLSSPGPILFRQQRVGLNKKLFTMYKFRSMRVNASQDTGWSQNSDPRKTWFGSLIRKCSIDELPQFFNVLKGDMSLIGPRPEIPHFVEQFKETVPLYMVKHQVRPGITGWAQVKGFRGDTSIEGRIQCDIWYIENWSIFLDIKILFMTIFGGLFNKEKLEPAHAAQPPENEQAGAEPPQEKTE</sequence>
<evidence type="ECO:0000256" key="7">
    <source>
        <dbReference type="SAM" id="MobiDB-lite"/>
    </source>
</evidence>
<dbReference type="PANTHER" id="PTHR30576">
    <property type="entry name" value="COLANIC BIOSYNTHESIS UDP-GLUCOSE LIPID CARRIER TRANSFERASE"/>
    <property type="match status" value="1"/>
</dbReference>
<comment type="caution">
    <text evidence="10">The sequence shown here is derived from an EMBL/GenBank/DDBJ whole genome shotgun (WGS) entry which is preliminary data.</text>
</comment>
<gene>
    <name evidence="10" type="ORF">EDD77_10168</name>
</gene>
<evidence type="ECO:0000256" key="5">
    <source>
        <dbReference type="ARBA" id="ARBA00022989"/>
    </source>
</evidence>
<evidence type="ECO:0000259" key="9">
    <source>
        <dbReference type="Pfam" id="PF02397"/>
    </source>
</evidence>
<dbReference type="Pfam" id="PF13727">
    <property type="entry name" value="CoA_binding_3"/>
    <property type="match status" value="1"/>
</dbReference>
<evidence type="ECO:0000256" key="3">
    <source>
        <dbReference type="ARBA" id="ARBA00022679"/>
    </source>
</evidence>
<evidence type="ECO:0000256" key="6">
    <source>
        <dbReference type="ARBA" id="ARBA00023136"/>
    </source>
</evidence>
<dbReference type="GO" id="GO:0016780">
    <property type="term" value="F:phosphotransferase activity, for other substituted phosphate groups"/>
    <property type="evidence" value="ECO:0007669"/>
    <property type="project" value="TreeGrafter"/>
</dbReference>
<dbReference type="InterPro" id="IPR036291">
    <property type="entry name" value="NAD(P)-bd_dom_sf"/>
</dbReference>
<evidence type="ECO:0000256" key="2">
    <source>
        <dbReference type="ARBA" id="ARBA00006464"/>
    </source>
</evidence>
<dbReference type="Pfam" id="PF02397">
    <property type="entry name" value="Bac_transf"/>
    <property type="match status" value="1"/>
</dbReference>
<dbReference type="EMBL" id="SLUM01000001">
    <property type="protein sequence ID" value="TCL61614.1"/>
    <property type="molecule type" value="Genomic_DNA"/>
</dbReference>
<keyword evidence="3 10" id="KW-0808">Transferase</keyword>
<dbReference type="SUPFAM" id="SSF51735">
    <property type="entry name" value="NAD(P)-binding Rossmann-fold domains"/>
    <property type="match status" value="1"/>
</dbReference>
<feature type="transmembrane region" description="Helical" evidence="8">
    <location>
        <begin position="283"/>
        <end position="304"/>
    </location>
</feature>
<keyword evidence="4 8" id="KW-0812">Transmembrane</keyword>
<dbReference type="NCBIfam" id="TIGR03023">
    <property type="entry name" value="WcaJ_sugtrans"/>
    <property type="match status" value="1"/>
</dbReference>
<proteinExistence type="inferred from homology"/>
<keyword evidence="6 8" id="KW-0472">Membrane</keyword>
<evidence type="ECO:0000256" key="1">
    <source>
        <dbReference type="ARBA" id="ARBA00004141"/>
    </source>
</evidence>
<dbReference type="GO" id="GO:0016020">
    <property type="term" value="C:membrane"/>
    <property type="evidence" value="ECO:0007669"/>
    <property type="project" value="UniProtKB-SubCell"/>
</dbReference>